<keyword evidence="6 8" id="KW-1133">Transmembrane helix</keyword>
<name>A0A7X1E1C0_9PSED</name>
<evidence type="ECO:0000313" key="10">
    <source>
        <dbReference type="EMBL" id="MBC2380962.1"/>
    </source>
</evidence>
<accession>A0A7X1E1C0</accession>
<evidence type="ECO:0000313" key="11">
    <source>
        <dbReference type="EMBL" id="MBC2408190.1"/>
    </source>
</evidence>
<sequence>MNKAQPPLLNATIRQQSLGLGLLALLLFIAGNWHQAIIGFDSRFVVFAQEMLRHGPSFFPTTYGQPYADYLATSTILTWLLSLPFDQVTSLTAWLPTAMASAIIVILVYRLTAPYSPRWGVLSVLMLLLSSTFISETRAVSLDQMLAAVALAVFYLGYSHDHFGAGKRLHWLYLLLILGFAIRGPIGLVIPTGMLCSYYLINRQWSRLFSFGLLALALLGACVGLLLLLAKLSGGDTFMQDVIRMQFLGRMDGSEGSSGALYYFTSSLGNYALAYPLALLVLLGVAVGGRRTPDPALQLVLYCAAAGLLVMLGLSIPQAKKARYVLPMLPMAAIIAAYPFQVAQGRLFAWLRGLMLGIWVLLPALLAVGLWMVRRRYAEQLGSLAPILSVLVVLQVLALLTVFKPRLRPVGPALIAVLAIWTTYIVIVEPLERSLYDTRTFSLAVKAQVQQDRAPVILHGLGKDAKAIKFMVNYDCDRVPLFTQQPSDLNPIVAPAWLVMSAADFALLKDPRFSGLTPTLTGEFDKDPYVLLHLAKPVQP</sequence>
<dbReference type="Proteomes" id="UP000534677">
    <property type="component" value="Unassembled WGS sequence"/>
</dbReference>
<keyword evidence="4 11" id="KW-0808">Transferase</keyword>
<dbReference type="PANTHER" id="PTHR33908:SF3">
    <property type="entry name" value="UNDECAPRENYL PHOSPHATE-ALPHA-4-AMINO-4-DEOXY-L-ARABINOSE ARABINOSYL TRANSFERASE"/>
    <property type="match status" value="1"/>
</dbReference>
<evidence type="ECO:0000313" key="13">
    <source>
        <dbReference type="Proteomes" id="UP000534677"/>
    </source>
</evidence>
<feature type="transmembrane region" description="Helical" evidence="8">
    <location>
        <begin position="119"/>
        <end position="135"/>
    </location>
</feature>
<keyword evidence="13" id="KW-1185">Reference proteome</keyword>
<evidence type="ECO:0000259" key="9">
    <source>
        <dbReference type="Pfam" id="PF13231"/>
    </source>
</evidence>
<evidence type="ECO:0000256" key="8">
    <source>
        <dbReference type="SAM" id="Phobius"/>
    </source>
</evidence>
<evidence type="ECO:0000256" key="7">
    <source>
        <dbReference type="ARBA" id="ARBA00023136"/>
    </source>
</evidence>
<evidence type="ECO:0000256" key="3">
    <source>
        <dbReference type="ARBA" id="ARBA00022676"/>
    </source>
</evidence>
<feature type="transmembrane region" description="Helical" evidence="8">
    <location>
        <begin position="384"/>
        <end position="403"/>
    </location>
</feature>
<feature type="transmembrane region" description="Helical" evidence="8">
    <location>
        <begin position="324"/>
        <end position="343"/>
    </location>
</feature>
<dbReference type="InterPro" id="IPR038731">
    <property type="entry name" value="RgtA/B/C-like"/>
</dbReference>
<keyword evidence="5 8" id="KW-0812">Transmembrane</keyword>
<feature type="transmembrane region" description="Helical" evidence="8">
    <location>
        <begin position="349"/>
        <end position="372"/>
    </location>
</feature>
<dbReference type="EMBL" id="JAAXCY010000007">
    <property type="protein sequence ID" value="MBC2408190.1"/>
    <property type="molecule type" value="Genomic_DNA"/>
</dbReference>
<evidence type="ECO:0000256" key="2">
    <source>
        <dbReference type="ARBA" id="ARBA00022475"/>
    </source>
</evidence>
<reference evidence="12 13" key="1">
    <citation type="submission" date="2020-04" db="EMBL/GenBank/DDBJ databases">
        <title>Pseudomonas crami sp. nov., a novel proteolytic bacterial species isolated from cream.</title>
        <authorList>
            <person name="Hofmann K."/>
            <person name="Woller A."/>
            <person name="Huptas C."/>
            <person name="Wenning M."/>
            <person name="Scherer S."/>
            <person name="Doll E.V."/>
        </authorList>
    </citation>
    <scope>NUCLEOTIDE SEQUENCE [LARGE SCALE GENOMIC DNA]</scope>
    <source>
        <strain evidence="10 13">WS 5096</strain>
        <strain evidence="11 12">WS 5106</strain>
    </source>
</reference>
<dbReference type="Proteomes" id="UP000520513">
    <property type="component" value="Unassembled WGS sequence"/>
</dbReference>
<feature type="transmembrane region" description="Helical" evidence="8">
    <location>
        <begin position="141"/>
        <end position="159"/>
    </location>
</feature>
<feature type="transmembrane region" description="Helical" evidence="8">
    <location>
        <begin position="409"/>
        <end position="427"/>
    </location>
</feature>
<evidence type="ECO:0000256" key="4">
    <source>
        <dbReference type="ARBA" id="ARBA00022679"/>
    </source>
</evidence>
<evidence type="ECO:0000256" key="1">
    <source>
        <dbReference type="ARBA" id="ARBA00004651"/>
    </source>
</evidence>
<feature type="domain" description="Glycosyltransferase RgtA/B/C/D-like" evidence="9">
    <location>
        <begin position="88"/>
        <end position="218"/>
    </location>
</feature>
<dbReference type="EMBL" id="JAAXCZ010000003">
    <property type="protein sequence ID" value="MBC2380962.1"/>
    <property type="molecule type" value="Genomic_DNA"/>
</dbReference>
<gene>
    <name evidence="10" type="ORF">HF209_08390</name>
    <name evidence="11" type="ORF">HF257_19440</name>
</gene>
<feature type="transmembrane region" description="Helical" evidence="8">
    <location>
        <begin position="207"/>
        <end position="230"/>
    </location>
</feature>
<proteinExistence type="predicted"/>
<feature type="transmembrane region" description="Helical" evidence="8">
    <location>
        <begin position="260"/>
        <end position="287"/>
    </location>
</feature>
<dbReference type="PANTHER" id="PTHR33908">
    <property type="entry name" value="MANNOSYLTRANSFERASE YKCB-RELATED"/>
    <property type="match status" value="1"/>
</dbReference>
<feature type="transmembrane region" description="Helical" evidence="8">
    <location>
        <begin position="91"/>
        <end position="112"/>
    </location>
</feature>
<protein>
    <submittedName>
        <fullName evidence="11">Phospholipid carrier-dependent glycosyltransferase</fullName>
    </submittedName>
</protein>
<keyword evidence="3" id="KW-0328">Glycosyltransferase</keyword>
<dbReference type="AlphaFoldDB" id="A0A7X1E1C0"/>
<comment type="caution">
    <text evidence="11">The sequence shown here is derived from an EMBL/GenBank/DDBJ whole genome shotgun (WGS) entry which is preliminary data.</text>
</comment>
<dbReference type="RefSeq" id="WP_185706112.1">
    <property type="nucleotide sequence ID" value="NZ_JAAXCY010000007.1"/>
</dbReference>
<evidence type="ECO:0000256" key="6">
    <source>
        <dbReference type="ARBA" id="ARBA00022989"/>
    </source>
</evidence>
<feature type="transmembrane region" description="Helical" evidence="8">
    <location>
        <begin position="171"/>
        <end position="201"/>
    </location>
</feature>
<comment type="subcellular location">
    <subcellularLocation>
        <location evidence="1">Cell membrane</location>
        <topology evidence="1">Multi-pass membrane protein</topology>
    </subcellularLocation>
</comment>
<dbReference type="GO" id="GO:0009103">
    <property type="term" value="P:lipopolysaccharide biosynthetic process"/>
    <property type="evidence" value="ECO:0007669"/>
    <property type="project" value="UniProtKB-ARBA"/>
</dbReference>
<keyword evidence="7 8" id="KW-0472">Membrane</keyword>
<keyword evidence="2" id="KW-1003">Cell membrane</keyword>
<evidence type="ECO:0000256" key="5">
    <source>
        <dbReference type="ARBA" id="ARBA00022692"/>
    </source>
</evidence>
<feature type="transmembrane region" description="Helical" evidence="8">
    <location>
        <begin position="299"/>
        <end position="317"/>
    </location>
</feature>
<dbReference type="InterPro" id="IPR050297">
    <property type="entry name" value="LipidA_mod_glycosyltrf_83"/>
</dbReference>
<organism evidence="11 12">
    <name type="scientific">Pseudomonas cremoris</name>
    <dbReference type="NCBI Taxonomy" id="2724178"/>
    <lineage>
        <taxon>Bacteria</taxon>
        <taxon>Pseudomonadati</taxon>
        <taxon>Pseudomonadota</taxon>
        <taxon>Gammaproteobacteria</taxon>
        <taxon>Pseudomonadales</taxon>
        <taxon>Pseudomonadaceae</taxon>
        <taxon>Pseudomonas</taxon>
    </lineage>
</organism>
<evidence type="ECO:0000313" key="12">
    <source>
        <dbReference type="Proteomes" id="UP000520513"/>
    </source>
</evidence>
<dbReference type="Pfam" id="PF13231">
    <property type="entry name" value="PMT_2"/>
    <property type="match status" value="1"/>
</dbReference>
<dbReference type="GO" id="GO:0005886">
    <property type="term" value="C:plasma membrane"/>
    <property type="evidence" value="ECO:0007669"/>
    <property type="project" value="UniProtKB-SubCell"/>
</dbReference>
<dbReference type="GO" id="GO:0016763">
    <property type="term" value="F:pentosyltransferase activity"/>
    <property type="evidence" value="ECO:0007669"/>
    <property type="project" value="TreeGrafter"/>
</dbReference>
<dbReference type="GO" id="GO:0010041">
    <property type="term" value="P:response to iron(III) ion"/>
    <property type="evidence" value="ECO:0007669"/>
    <property type="project" value="TreeGrafter"/>
</dbReference>